<dbReference type="EMBL" id="AYSO01000020">
    <property type="protein sequence ID" value="KIE44523.1"/>
    <property type="molecule type" value="Genomic_DNA"/>
</dbReference>
<gene>
    <name evidence="14" type="ORF">U732_90</name>
</gene>
<accession>A0A0C1TZ51</accession>
<comment type="caution">
    <text evidence="14">The sequence shown here is derived from an EMBL/GenBank/DDBJ whole genome shotgun (WGS) entry which is preliminary data.</text>
</comment>
<evidence type="ECO:0000256" key="3">
    <source>
        <dbReference type="ARBA" id="ARBA00008857"/>
    </source>
</evidence>
<evidence type="ECO:0000313" key="14">
    <source>
        <dbReference type="EMBL" id="KIE44523.1"/>
    </source>
</evidence>
<dbReference type="PANTHER" id="PTHR30349:SF77">
    <property type="entry name" value="TYROSINE RECOMBINASE XERC"/>
    <property type="match status" value="1"/>
</dbReference>
<keyword evidence="7" id="KW-0229">DNA integration</keyword>
<evidence type="ECO:0000256" key="1">
    <source>
        <dbReference type="ARBA" id="ARBA00003283"/>
    </source>
</evidence>
<feature type="domain" description="Tyr recombinase" evidence="12">
    <location>
        <begin position="137"/>
        <end position="327"/>
    </location>
</feature>
<dbReference type="AlphaFoldDB" id="A0A0C1TZ51"/>
<evidence type="ECO:0000256" key="11">
    <source>
        <dbReference type="PROSITE-ProRule" id="PRU01248"/>
    </source>
</evidence>
<evidence type="ECO:0000256" key="6">
    <source>
        <dbReference type="ARBA" id="ARBA00022829"/>
    </source>
</evidence>
<dbReference type="InterPro" id="IPR011010">
    <property type="entry name" value="DNA_brk_join_enz"/>
</dbReference>
<evidence type="ECO:0000313" key="15">
    <source>
        <dbReference type="Proteomes" id="UP000031366"/>
    </source>
</evidence>
<dbReference type="RefSeq" id="WP_080618815.1">
    <property type="nucleotide sequence ID" value="NZ_AYSO01000020.1"/>
</dbReference>
<evidence type="ECO:0000259" key="13">
    <source>
        <dbReference type="PROSITE" id="PS51900"/>
    </source>
</evidence>
<evidence type="ECO:0000256" key="8">
    <source>
        <dbReference type="ARBA" id="ARBA00023125"/>
    </source>
</evidence>
<dbReference type="GO" id="GO:0015074">
    <property type="term" value="P:DNA integration"/>
    <property type="evidence" value="ECO:0007669"/>
    <property type="project" value="UniProtKB-KW"/>
</dbReference>
<evidence type="ECO:0000256" key="5">
    <source>
        <dbReference type="ARBA" id="ARBA00022618"/>
    </source>
</evidence>
<dbReference type="InterPro" id="IPR050090">
    <property type="entry name" value="Tyrosine_recombinase_XerCD"/>
</dbReference>
<evidence type="ECO:0000256" key="2">
    <source>
        <dbReference type="ARBA" id="ARBA00004496"/>
    </source>
</evidence>
<dbReference type="GO" id="GO:0051301">
    <property type="term" value="P:cell division"/>
    <property type="evidence" value="ECO:0007669"/>
    <property type="project" value="UniProtKB-KW"/>
</dbReference>
<comment type="subcellular location">
    <subcellularLocation>
        <location evidence="2">Cytoplasm</location>
    </subcellularLocation>
</comment>
<keyword evidence="6" id="KW-0159">Chromosome partition</keyword>
<evidence type="ECO:0000256" key="9">
    <source>
        <dbReference type="ARBA" id="ARBA00023172"/>
    </source>
</evidence>
<evidence type="ECO:0000259" key="12">
    <source>
        <dbReference type="PROSITE" id="PS51898"/>
    </source>
</evidence>
<evidence type="ECO:0008006" key="16">
    <source>
        <dbReference type="Google" id="ProtNLM"/>
    </source>
</evidence>
<dbReference type="SUPFAM" id="SSF56349">
    <property type="entry name" value="DNA breaking-rejoining enzymes"/>
    <property type="match status" value="1"/>
</dbReference>
<dbReference type="InterPro" id="IPR004107">
    <property type="entry name" value="Integrase_SAM-like_N"/>
</dbReference>
<dbReference type="CDD" id="cd00397">
    <property type="entry name" value="DNA_BRE_C"/>
    <property type="match status" value="1"/>
</dbReference>
<reference evidence="14 15" key="1">
    <citation type="journal article" date="2015" name="Infect. Genet. Evol.">
        <title>Genomic sequences of six botulinum neurotoxin-producing strains representing three clostridial species illustrate the mobility and diversity of botulinum neurotoxin genes.</title>
        <authorList>
            <person name="Smith T.J."/>
            <person name="Hill K.K."/>
            <person name="Xie G."/>
            <person name="Foley B.T."/>
            <person name="Williamson C.H."/>
            <person name="Foster J.T."/>
            <person name="Johnson S.L."/>
            <person name="Chertkov O."/>
            <person name="Teshima H."/>
            <person name="Gibbons H.S."/>
            <person name="Johnsky L.A."/>
            <person name="Karavis M.A."/>
            <person name="Smith L.A."/>
        </authorList>
    </citation>
    <scope>NUCLEOTIDE SEQUENCE [LARGE SCALE GENOMIC DNA]</scope>
    <source>
        <strain evidence="14 15">CDC 2741</strain>
    </source>
</reference>
<dbReference type="OrthoDB" id="9771888at2"/>
<keyword evidence="10" id="KW-0131">Cell cycle</keyword>
<feature type="domain" description="Core-binding (CB)" evidence="13">
    <location>
        <begin position="22"/>
        <end position="107"/>
    </location>
</feature>
<comment type="similarity">
    <text evidence="3">Belongs to the 'phage' integrase family.</text>
</comment>
<dbReference type="GO" id="GO:0007059">
    <property type="term" value="P:chromosome segregation"/>
    <property type="evidence" value="ECO:0007669"/>
    <property type="project" value="UniProtKB-KW"/>
</dbReference>
<dbReference type="Gene3D" id="1.10.150.130">
    <property type="match status" value="1"/>
</dbReference>
<keyword evidence="8 11" id="KW-0238">DNA-binding</keyword>
<dbReference type="InterPro" id="IPR010998">
    <property type="entry name" value="Integrase_recombinase_N"/>
</dbReference>
<dbReference type="InterPro" id="IPR044068">
    <property type="entry name" value="CB"/>
</dbReference>
<dbReference type="PANTHER" id="PTHR30349">
    <property type="entry name" value="PHAGE INTEGRASE-RELATED"/>
    <property type="match status" value="1"/>
</dbReference>
<dbReference type="GO" id="GO:0005737">
    <property type="term" value="C:cytoplasm"/>
    <property type="evidence" value="ECO:0007669"/>
    <property type="project" value="UniProtKB-SubCell"/>
</dbReference>
<dbReference type="InterPro" id="IPR013762">
    <property type="entry name" value="Integrase-like_cat_sf"/>
</dbReference>
<dbReference type="PROSITE" id="PS51900">
    <property type="entry name" value="CB"/>
    <property type="match status" value="1"/>
</dbReference>
<evidence type="ECO:0000256" key="4">
    <source>
        <dbReference type="ARBA" id="ARBA00022490"/>
    </source>
</evidence>
<dbReference type="Gene3D" id="1.10.443.10">
    <property type="entry name" value="Intergrase catalytic core"/>
    <property type="match status" value="1"/>
</dbReference>
<comment type="function">
    <text evidence="1">Site-specific tyrosine recombinase, which acts by catalyzing the cutting and rejoining of the recombining DNA molecules.</text>
</comment>
<keyword evidence="5" id="KW-0132">Cell division</keyword>
<dbReference type="Proteomes" id="UP000031366">
    <property type="component" value="Unassembled WGS sequence"/>
</dbReference>
<keyword evidence="15" id="KW-1185">Reference proteome</keyword>
<organism evidence="14 15">
    <name type="scientific">Clostridium argentinense CDC 2741</name>
    <dbReference type="NCBI Taxonomy" id="1418104"/>
    <lineage>
        <taxon>Bacteria</taxon>
        <taxon>Bacillati</taxon>
        <taxon>Bacillota</taxon>
        <taxon>Clostridia</taxon>
        <taxon>Eubacteriales</taxon>
        <taxon>Clostridiaceae</taxon>
        <taxon>Clostridium</taxon>
    </lineage>
</organism>
<name>A0A0C1TZ51_9CLOT</name>
<dbReference type="GO" id="GO:0006310">
    <property type="term" value="P:DNA recombination"/>
    <property type="evidence" value="ECO:0007669"/>
    <property type="project" value="UniProtKB-KW"/>
</dbReference>
<dbReference type="Pfam" id="PF02899">
    <property type="entry name" value="Phage_int_SAM_1"/>
    <property type="match status" value="1"/>
</dbReference>
<protein>
    <recommendedName>
        <fullName evidence="16">Phage integrase family protein</fullName>
    </recommendedName>
</protein>
<dbReference type="Pfam" id="PF00589">
    <property type="entry name" value="Phage_integrase"/>
    <property type="match status" value="1"/>
</dbReference>
<proteinExistence type="inferred from homology"/>
<keyword evidence="4" id="KW-0963">Cytoplasm</keyword>
<sequence>MKEITLIETQTQGKDLSTITIPNNIHFIRHFLNTKCRRSNYTSTAYETDIKEFFSVNNIEDISINDIRRITIFDVENYINNLVDIGRASTTIHRKISSLSSLYKWLMRYQDNTMDVAIIKYNPFANMKDVKPTLSYDETEFLTRDEAAEMLKNIKTDTIVGLRNKAIISLALNTAIRKSEIINIKLRDITTILGFDVIRVTRKRNKKDVVKINGYVKNLVFKYIRESGRDFERDKEDYLFKGHSTNRYQCKDKLNPATINKIMANYYSKNYMKKKLKVHGLRHSAITIAIQKGATLDKVQAFAGHESANTTARYIHSVNKLQDNAGDLIDVFE</sequence>
<dbReference type="InterPro" id="IPR002104">
    <property type="entry name" value="Integrase_catalytic"/>
</dbReference>
<keyword evidence="9" id="KW-0233">DNA recombination</keyword>
<dbReference type="GO" id="GO:0003677">
    <property type="term" value="F:DNA binding"/>
    <property type="evidence" value="ECO:0007669"/>
    <property type="project" value="UniProtKB-UniRule"/>
</dbReference>
<evidence type="ECO:0000256" key="10">
    <source>
        <dbReference type="ARBA" id="ARBA00023306"/>
    </source>
</evidence>
<evidence type="ECO:0000256" key="7">
    <source>
        <dbReference type="ARBA" id="ARBA00022908"/>
    </source>
</evidence>
<dbReference type="PROSITE" id="PS51898">
    <property type="entry name" value="TYR_RECOMBINASE"/>
    <property type="match status" value="1"/>
</dbReference>